<evidence type="ECO:0000259" key="1">
    <source>
        <dbReference type="Pfam" id="PF04324"/>
    </source>
</evidence>
<dbReference type="OrthoDB" id="1629586at2"/>
<dbReference type="EMBL" id="NAAD01000001">
    <property type="protein sequence ID" value="ORJ63424.1"/>
    <property type="molecule type" value="Genomic_DNA"/>
</dbReference>
<proteinExistence type="predicted"/>
<gene>
    <name evidence="2" type="ORF">B5V00_00745</name>
</gene>
<sequence>MDQQDIIEGLKPVCLCRNVKKRVFLKHIATGMRTLEELRAATGAGSGPCGGKRCTPKILALLDETGGK</sequence>
<dbReference type="InterPro" id="IPR041854">
    <property type="entry name" value="BFD-like_2Fe2S-bd_dom_sf"/>
</dbReference>
<reference evidence="2 3" key="1">
    <citation type="submission" date="2017-03" db="EMBL/GenBank/DDBJ databases">
        <title>Genome sequence of Geothermobacter sp. EPR-M, Deep-Sea Iron Reducer.</title>
        <authorList>
            <person name="Tully B."/>
            <person name="Savalia P."/>
            <person name="Abuyen K."/>
            <person name="Baughan C."/>
            <person name="Romero E."/>
            <person name="Ronkowski C."/>
            <person name="Torres B."/>
            <person name="Tremblay J."/>
            <person name="Trujillo A."/>
            <person name="Tyler M."/>
            <person name="Perez-Rodriguez I."/>
            <person name="Amend J."/>
        </authorList>
    </citation>
    <scope>NUCLEOTIDE SEQUENCE [LARGE SCALE GENOMIC DNA]</scope>
    <source>
        <strain evidence="2 3">EPR-M</strain>
    </source>
</reference>
<evidence type="ECO:0000313" key="2">
    <source>
        <dbReference type="EMBL" id="ORJ63424.1"/>
    </source>
</evidence>
<dbReference type="AlphaFoldDB" id="A0A1X0YEL4"/>
<keyword evidence="3" id="KW-1185">Reference proteome</keyword>
<dbReference type="Gene3D" id="1.10.10.1100">
    <property type="entry name" value="BFD-like [2Fe-2S]-binding domain"/>
    <property type="match status" value="1"/>
</dbReference>
<dbReference type="InterPro" id="IPR007419">
    <property type="entry name" value="BFD-like_2Fe2S-bd_dom"/>
</dbReference>
<name>A0A1X0YEL4_9BACT</name>
<dbReference type="RefSeq" id="WP_085008497.1">
    <property type="nucleotide sequence ID" value="NZ_NAAD01000001.1"/>
</dbReference>
<feature type="domain" description="BFD-like [2Fe-2S]-binding" evidence="1">
    <location>
        <begin position="13"/>
        <end position="64"/>
    </location>
</feature>
<dbReference type="Pfam" id="PF04324">
    <property type="entry name" value="Fer2_BFD"/>
    <property type="match status" value="1"/>
</dbReference>
<dbReference type="STRING" id="1969733.B5V00_00745"/>
<evidence type="ECO:0000313" key="3">
    <source>
        <dbReference type="Proteomes" id="UP000193136"/>
    </source>
</evidence>
<accession>A0A1X0YEL4</accession>
<comment type="caution">
    <text evidence="2">The sequence shown here is derived from an EMBL/GenBank/DDBJ whole genome shotgun (WGS) entry which is preliminary data.</text>
</comment>
<protein>
    <recommendedName>
        <fullName evidence="1">BFD-like [2Fe-2S]-binding domain-containing protein</fullName>
    </recommendedName>
</protein>
<organism evidence="2 3">
    <name type="scientific">Geothermobacter hydrogeniphilus</name>
    <dbReference type="NCBI Taxonomy" id="1969733"/>
    <lineage>
        <taxon>Bacteria</taxon>
        <taxon>Pseudomonadati</taxon>
        <taxon>Thermodesulfobacteriota</taxon>
        <taxon>Desulfuromonadia</taxon>
        <taxon>Desulfuromonadales</taxon>
        <taxon>Geothermobacteraceae</taxon>
        <taxon>Geothermobacter</taxon>
    </lineage>
</organism>
<dbReference type="Proteomes" id="UP000193136">
    <property type="component" value="Unassembled WGS sequence"/>
</dbReference>